<dbReference type="AlphaFoldDB" id="A0A364KYW4"/>
<comment type="caution">
    <text evidence="1">The sequence shown here is derived from an EMBL/GenBank/DDBJ whole genome shotgun (WGS) entry which is preliminary data.</text>
</comment>
<evidence type="ECO:0000313" key="1">
    <source>
        <dbReference type="EMBL" id="RAO68742.1"/>
    </source>
</evidence>
<protein>
    <submittedName>
        <fullName evidence="1">Uncharacterized protein</fullName>
    </submittedName>
</protein>
<reference evidence="1 2" key="1">
    <citation type="journal article" date="2017" name="Biotechnol. Biofuels">
        <title>Differential beta-glucosidase expression as a function of carbon source availability in Talaromyces amestolkiae: a genomic and proteomic approach.</title>
        <authorList>
            <person name="de Eugenio L.I."/>
            <person name="Mendez-Liter J.A."/>
            <person name="Nieto-Dominguez M."/>
            <person name="Alonso L."/>
            <person name="Gil-Munoz J."/>
            <person name="Barriuso J."/>
            <person name="Prieto A."/>
            <person name="Martinez M.J."/>
        </authorList>
    </citation>
    <scope>NUCLEOTIDE SEQUENCE [LARGE SCALE GENOMIC DNA]</scope>
    <source>
        <strain evidence="1 2">CIB</strain>
    </source>
</reference>
<accession>A0A364KYW4</accession>
<name>A0A364KYW4_TALAM</name>
<evidence type="ECO:0000313" key="2">
    <source>
        <dbReference type="Proteomes" id="UP000249363"/>
    </source>
</evidence>
<dbReference type="EMBL" id="MIKG01000008">
    <property type="protein sequence ID" value="RAO68742.1"/>
    <property type="molecule type" value="Genomic_DNA"/>
</dbReference>
<keyword evidence="2" id="KW-1185">Reference proteome</keyword>
<sequence>MSSGIPLGITSEDSYIVLQGSQGEGNGHYTNGAVIHHRQVTMTHPRAPFHRPAQKPEEGVTSFSNRPYKSEALLQHVQSNIARPLAYRPRERPSDVTWRAVIVAVVGAAKKSTDSLVSERRLDSLKVPIVVQIKPIFSILVSLN</sequence>
<gene>
    <name evidence="1" type="ORF">BHQ10_004754</name>
</gene>
<organism evidence="1 2">
    <name type="scientific">Talaromyces amestolkiae</name>
    <dbReference type="NCBI Taxonomy" id="1196081"/>
    <lineage>
        <taxon>Eukaryota</taxon>
        <taxon>Fungi</taxon>
        <taxon>Dikarya</taxon>
        <taxon>Ascomycota</taxon>
        <taxon>Pezizomycotina</taxon>
        <taxon>Eurotiomycetes</taxon>
        <taxon>Eurotiomycetidae</taxon>
        <taxon>Eurotiales</taxon>
        <taxon>Trichocomaceae</taxon>
        <taxon>Talaromyces</taxon>
        <taxon>Talaromyces sect. Talaromyces</taxon>
    </lineage>
</organism>
<dbReference type="RefSeq" id="XP_040733258.1">
    <property type="nucleotide sequence ID" value="XM_040877154.1"/>
</dbReference>
<dbReference type="GeneID" id="63793970"/>
<proteinExistence type="predicted"/>
<dbReference type="Proteomes" id="UP000249363">
    <property type="component" value="Unassembled WGS sequence"/>
</dbReference>